<dbReference type="Gene3D" id="2.120.10.80">
    <property type="entry name" value="Kelch-type beta propeller"/>
    <property type="match status" value="1"/>
</dbReference>
<reference evidence="2" key="2">
    <citation type="journal article" date="2014" name="ISME J.">
        <title>Microbial stratification in low pH oxic and suboxic macroscopic growths along an acid mine drainage.</title>
        <authorList>
            <person name="Mendez-Garcia C."/>
            <person name="Mesa V."/>
            <person name="Sprenger R.R."/>
            <person name="Richter M."/>
            <person name="Diez M.S."/>
            <person name="Solano J."/>
            <person name="Bargiela R."/>
            <person name="Golyshina O.V."/>
            <person name="Manteca A."/>
            <person name="Ramos J.L."/>
            <person name="Gallego J.R."/>
            <person name="Llorente I."/>
            <person name="Martins Dos Santos V.A."/>
            <person name="Jensen O.N."/>
            <person name="Pelaez A.I."/>
            <person name="Sanchez J."/>
            <person name="Ferrer M."/>
        </authorList>
    </citation>
    <scope>NUCLEOTIDE SEQUENCE</scope>
</reference>
<dbReference type="SUPFAM" id="SSF50965">
    <property type="entry name" value="Galactose oxidase, central domain"/>
    <property type="match status" value="1"/>
</dbReference>
<organism evidence="2">
    <name type="scientific">mine drainage metagenome</name>
    <dbReference type="NCBI Taxonomy" id="410659"/>
    <lineage>
        <taxon>unclassified sequences</taxon>
        <taxon>metagenomes</taxon>
        <taxon>ecological metagenomes</taxon>
    </lineage>
</organism>
<dbReference type="AlphaFoldDB" id="T1AK93"/>
<protein>
    <submittedName>
        <fullName evidence="2">Uncharacterized protein</fullName>
    </submittedName>
</protein>
<evidence type="ECO:0000313" key="2">
    <source>
        <dbReference type="EMBL" id="EQD56953.1"/>
    </source>
</evidence>
<gene>
    <name evidence="2" type="ORF">B2A_05043</name>
</gene>
<feature type="non-terminal residue" evidence="2">
    <location>
        <position position="112"/>
    </location>
</feature>
<sequence>MPSPSYGRGAGGAVRPASSAGTGQPAAWTNLTPYVGTAPSPRWLSSMVYDPVNREMILFGGSLCPSLPCSGLYGDTWTYSAFHWTQLSPAVSPPPRYAAMMAWDAKDHYAVL</sequence>
<dbReference type="InterPro" id="IPR015915">
    <property type="entry name" value="Kelch-typ_b-propeller"/>
</dbReference>
<comment type="caution">
    <text evidence="2">The sequence shown here is derived from an EMBL/GenBank/DDBJ whole genome shotgun (WGS) entry which is preliminary data.</text>
</comment>
<name>T1AK93_9ZZZZ</name>
<dbReference type="InterPro" id="IPR011043">
    <property type="entry name" value="Gal_Oxase/kelch_b-propeller"/>
</dbReference>
<accession>T1AK93</accession>
<feature type="region of interest" description="Disordered" evidence="1">
    <location>
        <begin position="1"/>
        <end position="26"/>
    </location>
</feature>
<proteinExistence type="predicted"/>
<dbReference type="EMBL" id="AUZZ01003457">
    <property type="protein sequence ID" value="EQD56953.1"/>
    <property type="molecule type" value="Genomic_DNA"/>
</dbReference>
<reference evidence="2" key="1">
    <citation type="submission" date="2013-08" db="EMBL/GenBank/DDBJ databases">
        <authorList>
            <person name="Mendez C."/>
            <person name="Richter M."/>
            <person name="Ferrer M."/>
            <person name="Sanchez J."/>
        </authorList>
    </citation>
    <scope>NUCLEOTIDE SEQUENCE</scope>
</reference>
<evidence type="ECO:0000256" key="1">
    <source>
        <dbReference type="SAM" id="MobiDB-lite"/>
    </source>
</evidence>